<reference evidence="1 2" key="2">
    <citation type="submission" date="2014-10" db="EMBL/GenBank/DDBJ databases">
        <title>Paracoccus sanguinis sp. nov., isolated from clinical specimens of New York State patients.</title>
        <authorList>
            <person name="Mingle L.A."/>
            <person name="Cole J.A."/>
            <person name="Lapierre P."/>
            <person name="Musser K.A."/>
        </authorList>
    </citation>
    <scope>NUCLEOTIDE SEQUENCE [LARGE SCALE GENOMIC DNA]</scope>
    <source>
        <strain evidence="1 2">HAMBI 3106</strain>
    </source>
</reference>
<dbReference type="InterPro" id="IPR008949">
    <property type="entry name" value="Isoprenoid_synthase_dom_sf"/>
</dbReference>
<protein>
    <recommendedName>
        <fullName evidence="3">Phytoene synthase</fullName>
    </recommendedName>
</protein>
<dbReference type="STRING" id="690417.IC63_05915"/>
<evidence type="ECO:0000313" key="1">
    <source>
        <dbReference type="EMBL" id="KGJ08207.1"/>
    </source>
</evidence>
<keyword evidence="2" id="KW-1185">Reference proteome</keyword>
<dbReference type="EMBL" id="JRKS01000012">
    <property type="protein sequence ID" value="KGJ08207.1"/>
    <property type="molecule type" value="Genomic_DNA"/>
</dbReference>
<dbReference type="OrthoDB" id="9814909at2"/>
<dbReference type="AlphaFoldDB" id="A0A099FDT1"/>
<dbReference type="Proteomes" id="UP000029917">
    <property type="component" value="Unassembled WGS sequence"/>
</dbReference>
<reference evidence="1 2" key="1">
    <citation type="submission" date="2014-09" db="EMBL/GenBank/DDBJ databases">
        <authorList>
            <person name="McGinnis J.M."/>
            <person name="Wolfgang W.J."/>
        </authorList>
    </citation>
    <scope>NUCLEOTIDE SEQUENCE [LARGE SCALE GENOMIC DNA]</scope>
    <source>
        <strain evidence="1 2">HAMBI 3106</strain>
    </source>
</reference>
<dbReference type="InterPro" id="IPR002060">
    <property type="entry name" value="Squ/phyt_synthse"/>
</dbReference>
<dbReference type="Pfam" id="PF00494">
    <property type="entry name" value="SQS_PSY"/>
    <property type="match status" value="1"/>
</dbReference>
<dbReference type="RefSeq" id="WP_036717827.1">
    <property type="nucleotide sequence ID" value="NZ_JRKS01000012.1"/>
</dbReference>
<accession>A0A099FDT1</accession>
<name>A0A099FDT1_9RHOB</name>
<gene>
    <name evidence="1" type="ORF">IC63_05915</name>
</gene>
<organism evidence="1 2">
    <name type="scientific">Paracoccus sphaerophysae</name>
    <dbReference type="NCBI Taxonomy" id="690417"/>
    <lineage>
        <taxon>Bacteria</taxon>
        <taxon>Pseudomonadati</taxon>
        <taxon>Pseudomonadota</taxon>
        <taxon>Alphaproteobacteria</taxon>
        <taxon>Rhodobacterales</taxon>
        <taxon>Paracoccaceae</taxon>
        <taxon>Paracoccus</taxon>
    </lineage>
</organism>
<evidence type="ECO:0000313" key="2">
    <source>
        <dbReference type="Proteomes" id="UP000029917"/>
    </source>
</evidence>
<dbReference type="Gene3D" id="1.10.600.10">
    <property type="entry name" value="Farnesyl Diphosphate Synthase"/>
    <property type="match status" value="1"/>
</dbReference>
<proteinExistence type="predicted"/>
<comment type="caution">
    <text evidence="1">The sequence shown here is derived from an EMBL/GenBank/DDBJ whole genome shotgun (WGS) entry which is preliminary data.</text>
</comment>
<evidence type="ECO:0008006" key="3">
    <source>
        <dbReference type="Google" id="ProtNLM"/>
    </source>
</evidence>
<dbReference type="SUPFAM" id="SSF48576">
    <property type="entry name" value="Terpenoid synthases"/>
    <property type="match status" value="1"/>
</dbReference>
<sequence length="248" mass="26139">MSDLAPLIDRLRRDDPDRLAMALLAPAAARSRLVTLYALNAELARTALSARDPMVAEIRVQWWVDRLQAFADGTPPPHELLTPLWAAWGPEAAGMTGLAEARRHDAARKPFTDPLEVVAYADATGGALMQLAARAAGAEGPAVLAQGRAAALTAWLRARPALQALGLGLARPDAAALRALADSAARAFAVARAARREVPAAAAPVLFAGAAPRAVLAAAQEGRDPAPPSEFRRRAALLRLALTGQWWV</sequence>